<evidence type="ECO:0000259" key="1">
    <source>
        <dbReference type="Pfam" id="PF25316"/>
    </source>
</evidence>
<dbReference type="Pfam" id="PF25316">
    <property type="entry name" value="TAF2_3rd"/>
    <property type="match status" value="1"/>
</dbReference>
<protein>
    <recommendedName>
        <fullName evidence="1">Transcription initiation factor TFIID subunit 2 Ig-like domain-containing protein</fullName>
    </recommendedName>
</protein>
<dbReference type="EMBL" id="OX465084">
    <property type="protein sequence ID" value="CAI9299942.1"/>
    <property type="molecule type" value="Genomic_DNA"/>
</dbReference>
<gene>
    <name evidence="2" type="ORF">LSALG_LOCUS38621</name>
</gene>
<dbReference type="Proteomes" id="UP001177003">
    <property type="component" value="Chromosome 8"/>
</dbReference>
<feature type="domain" description="Transcription initiation factor TFIID subunit 2 Ig-like" evidence="1">
    <location>
        <begin position="207"/>
        <end position="272"/>
    </location>
</feature>
<evidence type="ECO:0000313" key="3">
    <source>
        <dbReference type="Proteomes" id="UP001177003"/>
    </source>
</evidence>
<evidence type="ECO:0000313" key="2">
    <source>
        <dbReference type="EMBL" id="CAI9299942.1"/>
    </source>
</evidence>
<keyword evidence="3" id="KW-1185">Reference proteome</keyword>
<dbReference type="AlphaFoldDB" id="A0AA35ZY35"/>
<dbReference type="Gene3D" id="1.10.390.10">
    <property type="entry name" value="Neutral Protease Domain 2"/>
    <property type="match status" value="1"/>
</dbReference>
<accession>A0AA35ZY35</accession>
<dbReference type="InterPro" id="IPR037813">
    <property type="entry name" value="TAF2"/>
</dbReference>
<dbReference type="InterPro" id="IPR027268">
    <property type="entry name" value="Peptidase_M4/M1_CTD_sf"/>
</dbReference>
<organism evidence="2 3">
    <name type="scientific">Lactuca saligna</name>
    <name type="common">Willowleaf lettuce</name>
    <dbReference type="NCBI Taxonomy" id="75948"/>
    <lineage>
        <taxon>Eukaryota</taxon>
        <taxon>Viridiplantae</taxon>
        <taxon>Streptophyta</taxon>
        <taxon>Embryophyta</taxon>
        <taxon>Tracheophyta</taxon>
        <taxon>Spermatophyta</taxon>
        <taxon>Magnoliopsida</taxon>
        <taxon>eudicotyledons</taxon>
        <taxon>Gunneridae</taxon>
        <taxon>Pentapetalae</taxon>
        <taxon>asterids</taxon>
        <taxon>campanulids</taxon>
        <taxon>Asterales</taxon>
        <taxon>Asteraceae</taxon>
        <taxon>Cichorioideae</taxon>
        <taxon>Cichorieae</taxon>
        <taxon>Lactucinae</taxon>
        <taxon>Lactuca</taxon>
    </lineage>
</organism>
<proteinExistence type="predicted"/>
<dbReference type="GO" id="GO:0000976">
    <property type="term" value="F:transcription cis-regulatory region binding"/>
    <property type="evidence" value="ECO:0007669"/>
    <property type="project" value="TreeGrafter"/>
</dbReference>
<dbReference type="PANTHER" id="PTHR15137">
    <property type="entry name" value="TRANSCRIPTION INITIATION FACTOR TFIID"/>
    <property type="match status" value="1"/>
</dbReference>
<dbReference type="GO" id="GO:0005669">
    <property type="term" value="C:transcription factor TFIID complex"/>
    <property type="evidence" value="ECO:0007669"/>
    <property type="project" value="InterPro"/>
</dbReference>
<dbReference type="PANTHER" id="PTHR15137:SF9">
    <property type="entry name" value="TRANSCRIPTION INITIATION FACTOR TFIID SUBUNIT 2"/>
    <property type="match status" value="1"/>
</dbReference>
<name>A0AA35ZY35_LACSI</name>
<reference evidence="2" key="1">
    <citation type="submission" date="2023-04" db="EMBL/GenBank/DDBJ databases">
        <authorList>
            <person name="Vijverberg K."/>
            <person name="Xiong W."/>
            <person name="Schranz E."/>
        </authorList>
    </citation>
    <scope>NUCLEOTIDE SEQUENCE</scope>
</reference>
<sequence length="275" mass="30790">MAVSSLNLGTSMSIFSSQILYEQKIIDQTIDTRINLAYGLARQWFGVYITAEAPNDEWLLDGLAGLSTKHGHLCFYGNCVVCKADDSSATALSSFDASKALYGTQALVFTETFVLGNLLEKKQILSIQPFIQTDRHQYPFRHFIHTRLLMVAVLQMLEKQMGLELYCNVLKNLVAPPKDTTRPLRTLSPKELEISNAHFSDNFSLVGMGFSYNKRKNLEELAALRGWTSTPDSNNSKVEFVKREGDAGWPGMMSILVHELDGMYDHPVLPMVGET</sequence>
<dbReference type="GO" id="GO:0016251">
    <property type="term" value="F:RNA polymerase II general transcription initiation factor activity"/>
    <property type="evidence" value="ECO:0007669"/>
    <property type="project" value="TreeGrafter"/>
</dbReference>
<dbReference type="GO" id="GO:0006367">
    <property type="term" value="P:transcription initiation at RNA polymerase II promoter"/>
    <property type="evidence" value="ECO:0007669"/>
    <property type="project" value="TreeGrafter"/>
</dbReference>
<dbReference type="InterPro" id="IPR057345">
    <property type="entry name" value="Ig-like_TAF2"/>
</dbReference>
<dbReference type="GO" id="GO:0003682">
    <property type="term" value="F:chromatin binding"/>
    <property type="evidence" value="ECO:0007669"/>
    <property type="project" value="TreeGrafter"/>
</dbReference>